<sequence length="96" mass="10066">MGATAPPLVSQEDTGAAAQRPGDVHALQVMTVICRKQPCRTLCCHSPRLMSAVFAAAAAAAAATQRGEKTSPGDQNQRARAHAADVGCYFIHLHLD</sequence>
<proteinExistence type="predicted"/>
<dbReference type="AlphaFoldDB" id="A0AAV6Q3N5"/>
<comment type="caution">
    <text evidence="1">The sequence shown here is derived from an EMBL/GenBank/DDBJ whole genome shotgun (WGS) entry which is preliminary data.</text>
</comment>
<keyword evidence="2" id="KW-1185">Reference proteome</keyword>
<accession>A0AAV6Q3N5</accession>
<gene>
    <name evidence="1" type="ORF">JOB18_021914</name>
</gene>
<organism evidence="1 2">
    <name type="scientific">Solea senegalensis</name>
    <name type="common">Senegalese sole</name>
    <dbReference type="NCBI Taxonomy" id="28829"/>
    <lineage>
        <taxon>Eukaryota</taxon>
        <taxon>Metazoa</taxon>
        <taxon>Chordata</taxon>
        <taxon>Craniata</taxon>
        <taxon>Vertebrata</taxon>
        <taxon>Euteleostomi</taxon>
        <taxon>Actinopterygii</taxon>
        <taxon>Neopterygii</taxon>
        <taxon>Teleostei</taxon>
        <taxon>Neoteleostei</taxon>
        <taxon>Acanthomorphata</taxon>
        <taxon>Carangaria</taxon>
        <taxon>Pleuronectiformes</taxon>
        <taxon>Pleuronectoidei</taxon>
        <taxon>Soleidae</taxon>
        <taxon>Solea</taxon>
    </lineage>
</organism>
<name>A0AAV6Q3N5_SOLSE</name>
<protein>
    <submittedName>
        <fullName evidence="1">Uncharacterized protein</fullName>
    </submittedName>
</protein>
<dbReference type="Proteomes" id="UP000693946">
    <property type="component" value="Linkage Group LG7"/>
</dbReference>
<evidence type="ECO:0000313" key="1">
    <source>
        <dbReference type="EMBL" id="KAG7482473.1"/>
    </source>
</evidence>
<evidence type="ECO:0000313" key="2">
    <source>
        <dbReference type="Proteomes" id="UP000693946"/>
    </source>
</evidence>
<reference evidence="1 2" key="1">
    <citation type="journal article" date="2021" name="Sci. Rep.">
        <title>Chromosome anchoring in Senegalese sole (Solea senegalensis) reveals sex-associated markers and genome rearrangements in flatfish.</title>
        <authorList>
            <person name="Guerrero-Cozar I."/>
            <person name="Gomez-Garrido J."/>
            <person name="Berbel C."/>
            <person name="Martinez-Blanch J.F."/>
            <person name="Alioto T."/>
            <person name="Claros M.G."/>
            <person name="Gagnaire P.A."/>
            <person name="Manchado M."/>
        </authorList>
    </citation>
    <scope>NUCLEOTIDE SEQUENCE [LARGE SCALE GENOMIC DNA]</scope>
    <source>
        <strain evidence="1">Sse05_10M</strain>
    </source>
</reference>
<dbReference type="EMBL" id="JAGKHQ010000019">
    <property type="protein sequence ID" value="KAG7482473.1"/>
    <property type="molecule type" value="Genomic_DNA"/>
</dbReference>